<dbReference type="EMBL" id="JAPWGM010000006">
    <property type="protein sequence ID" value="MCZ4245705.1"/>
    <property type="molecule type" value="Genomic_DNA"/>
</dbReference>
<dbReference type="Gene3D" id="2.60.40.1120">
    <property type="entry name" value="Carboxypeptidase-like, regulatory domain"/>
    <property type="match status" value="1"/>
</dbReference>
<protein>
    <submittedName>
        <fullName evidence="2">Carboxypeptidase-like regulatory domain-containing protein</fullName>
    </submittedName>
</protein>
<reference evidence="2" key="1">
    <citation type="submission" date="2022-12" db="EMBL/GenBank/DDBJ databases">
        <title>Genome sequence of HCMS5-2.</title>
        <authorList>
            <person name="Woo H."/>
        </authorList>
    </citation>
    <scope>NUCLEOTIDE SEQUENCE</scope>
    <source>
        <strain evidence="2">HCMS5-2</strain>
    </source>
</reference>
<evidence type="ECO:0000313" key="3">
    <source>
        <dbReference type="Proteomes" id="UP001144347"/>
    </source>
</evidence>
<gene>
    <name evidence="2" type="ORF">O0955_16970</name>
</gene>
<proteinExistence type="predicted"/>
<dbReference type="InterPro" id="IPR008969">
    <property type="entry name" value="CarboxyPept-like_regulatory"/>
</dbReference>
<evidence type="ECO:0000313" key="2">
    <source>
        <dbReference type="EMBL" id="MCZ4245705.1"/>
    </source>
</evidence>
<dbReference type="Pfam" id="PF13715">
    <property type="entry name" value="CarbopepD_reg_2"/>
    <property type="match status" value="1"/>
</dbReference>
<comment type="caution">
    <text evidence="2">The sequence shown here is derived from an EMBL/GenBank/DDBJ whole genome shotgun (WGS) entry which is preliminary data.</text>
</comment>
<feature type="signal peptide" evidence="1">
    <location>
        <begin position="1"/>
        <end position="19"/>
    </location>
</feature>
<keyword evidence="3" id="KW-1185">Reference proteome</keyword>
<evidence type="ECO:0000256" key="1">
    <source>
        <dbReference type="SAM" id="SignalP"/>
    </source>
</evidence>
<dbReference type="SUPFAM" id="SSF49464">
    <property type="entry name" value="Carboxypeptidase regulatory domain-like"/>
    <property type="match status" value="1"/>
</dbReference>
<sequence>MKRILSIFLFFHISTGVLAQQSFILSGTIKDKQGHVLPGAGVYVSGYKIATSTNDAGIFSLSLKPGNYDILVQMIGYKAINKNIVITDKNLNIQLNLEENSVQLNEVTITADPNRQGYIRLFTDYFIGTTPNAAQCKILNPEILYVDYDKEEQTLKVKTTDFLIIENKALGYRIKYLVNNFEYNYKTRIIYYEGYPYYEDLKGSAGKIKKWAEKRLTAYQGSAQHFFTSLYHGKATEEGFLMHKLRKVPNPARPSDSLISVNLKKYSIATLKDGARINLDNDSLNYWAKKKRLPKSISVLSREIVAPDTLVHKQNEVLKYLNFSDVLYVIYTKEREDQAYANLLNVSISRPLDIPDYQISLINAVEMPVYFYQNGGVYNPKSMIFEGYWAWEKIADSVPMDYLPPGK</sequence>
<feature type="chain" id="PRO_5045917468" evidence="1">
    <location>
        <begin position="20"/>
        <end position="407"/>
    </location>
</feature>
<organism evidence="2 3">
    <name type="scientific">Pedobacter punctiformis</name>
    <dbReference type="NCBI Taxonomy" id="3004097"/>
    <lineage>
        <taxon>Bacteria</taxon>
        <taxon>Pseudomonadati</taxon>
        <taxon>Bacteroidota</taxon>
        <taxon>Sphingobacteriia</taxon>
        <taxon>Sphingobacteriales</taxon>
        <taxon>Sphingobacteriaceae</taxon>
        <taxon>Pedobacter</taxon>
    </lineage>
</organism>
<dbReference type="RefSeq" id="WP_269428753.1">
    <property type="nucleotide sequence ID" value="NZ_JAPWGM010000006.1"/>
</dbReference>
<accession>A0ABT4LCS0</accession>
<name>A0ABT4LCS0_9SPHI</name>
<dbReference type="Proteomes" id="UP001144347">
    <property type="component" value="Unassembled WGS sequence"/>
</dbReference>
<keyword evidence="1" id="KW-0732">Signal</keyword>